<organism evidence="1 2">
    <name type="scientific">Hyaloscypha hepaticicola</name>
    <dbReference type="NCBI Taxonomy" id="2082293"/>
    <lineage>
        <taxon>Eukaryota</taxon>
        <taxon>Fungi</taxon>
        <taxon>Dikarya</taxon>
        <taxon>Ascomycota</taxon>
        <taxon>Pezizomycotina</taxon>
        <taxon>Leotiomycetes</taxon>
        <taxon>Helotiales</taxon>
        <taxon>Hyaloscyphaceae</taxon>
        <taxon>Hyaloscypha</taxon>
    </lineage>
</organism>
<proteinExistence type="predicted"/>
<dbReference type="AlphaFoldDB" id="A0A2J6PZM2"/>
<sequence length="57" mass="6474">EAEDKLFQLKQGTDSLPVFITKFEQTLYEAGGQSWPDINKISSFRNSLNSALRNRLA</sequence>
<evidence type="ECO:0008006" key="3">
    <source>
        <dbReference type="Google" id="ProtNLM"/>
    </source>
</evidence>
<feature type="non-terminal residue" evidence="1">
    <location>
        <position position="1"/>
    </location>
</feature>
<dbReference type="Proteomes" id="UP000235672">
    <property type="component" value="Unassembled WGS sequence"/>
</dbReference>
<evidence type="ECO:0000313" key="2">
    <source>
        <dbReference type="Proteomes" id="UP000235672"/>
    </source>
</evidence>
<evidence type="ECO:0000313" key="1">
    <source>
        <dbReference type="EMBL" id="PMD19346.1"/>
    </source>
</evidence>
<reference evidence="1 2" key="1">
    <citation type="submission" date="2016-05" db="EMBL/GenBank/DDBJ databases">
        <title>A degradative enzymes factory behind the ericoid mycorrhizal symbiosis.</title>
        <authorList>
            <consortium name="DOE Joint Genome Institute"/>
            <person name="Martino E."/>
            <person name="Morin E."/>
            <person name="Grelet G."/>
            <person name="Kuo A."/>
            <person name="Kohler A."/>
            <person name="Daghino S."/>
            <person name="Barry K."/>
            <person name="Choi C."/>
            <person name="Cichocki N."/>
            <person name="Clum A."/>
            <person name="Copeland A."/>
            <person name="Hainaut M."/>
            <person name="Haridas S."/>
            <person name="Labutti K."/>
            <person name="Lindquist E."/>
            <person name="Lipzen A."/>
            <person name="Khouja H.-R."/>
            <person name="Murat C."/>
            <person name="Ohm R."/>
            <person name="Olson A."/>
            <person name="Spatafora J."/>
            <person name="Veneault-Fourrey C."/>
            <person name="Henrissat B."/>
            <person name="Grigoriev I."/>
            <person name="Martin F."/>
            <person name="Perotto S."/>
        </authorList>
    </citation>
    <scope>NUCLEOTIDE SEQUENCE [LARGE SCALE GENOMIC DNA]</scope>
    <source>
        <strain evidence="1 2">UAMH 7357</strain>
    </source>
</reference>
<keyword evidence="2" id="KW-1185">Reference proteome</keyword>
<name>A0A2J6PZM2_9HELO</name>
<dbReference type="STRING" id="1745343.A0A2J6PZM2"/>
<dbReference type="EMBL" id="KZ613489">
    <property type="protein sequence ID" value="PMD19346.1"/>
    <property type="molecule type" value="Genomic_DNA"/>
</dbReference>
<gene>
    <name evidence="1" type="ORF">NA56DRAFT_575603</name>
</gene>
<dbReference type="OrthoDB" id="3557951at2759"/>
<protein>
    <recommendedName>
        <fullName evidence="3">Retrotransposon gag domain-containing protein</fullName>
    </recommendedName>
</protein>
<accession>A0A2J6PZM2</accession>